<dbReference type="InterPro" id="IPR038404">
    <property type="entry name" value="TRAP_DctP_sf"/>
</dbReference>
<keyword evidence="6" id="KW-1185">Reference proteome</keyword>
<dbReference type="Proteomes" id="UP000503840">
    <property type="component" value="Unassembled WGS sequence"/>
</dbReference>
<dbReference type="RefSeq" id="WP_174405998.1">
    <property type="nucleotide sequence ID" value="NZ_BLVO01000013.1"/>
</dbReference>
<dbReference type="PANTHER" id="PTHR33376:SF7">
    <property type="entry name" value="C4-DICARBOXYLATE-BINDING PROTEIN DCTB"/>
    <property type="match status" value="1"/>
</dbReference>
<dbReference type="PIRSF" id="PIRSF006470">
    <property type="entry name" value="DctB"/>
    <property type="match status" value="1"/>
</dbReference>
<dbReference type="InterPro" id="IPR018389">
    <property type="entry name" value="DctP_fam"/>
</dbReference>
<dbReference type="PANTHER" id="PTHR33376">
    <property type="match status" value="1"/>
</dbReference>
<dbReference type="NCBIfam" id="NF037995">
    <property type="entry name" value="TRAP_S1"/>
    <property type="match status" value="1"/>
</dbReference>
<reference evidence="5 6" key="1">
    <citation type="submission" date="2020-05" db="EMBL/GenBank/DDBJ databases">
        <title>Draft genome sequence of Desulfovibrio sp. strain HN2T.</title>
        <authorList>
            <person name="Ueno A."/>
            <person name="Tamazawa S."/>
            <person name="Tamamura S."/>
            <person name="Murakami T."/>
            <person name="Kiyama T."/>
            <person name="Inomata H."/>
            <person name="Amano Y."/>
            <person name="Miyakawa K."/>
            <person name="Tamaki H."/>
            <person name="Naganuma T."/>
            <person name="Kaneko K."/>
        </authorList>
    </citation>
    <scope>NUCLEOTIDE SEQUENCE [LARGE SCALE GENOMIC DNA]</scope>
    <source>
        <strain evidence="5 6">HN2</strain>
    </source>
</reference>
<dbReference type="GO" id="GO:0030288">
    <property type="term" value="C:outer membrane-bounded periplasmic space"/>
    <property type="evidence" value="ECO:0007669"/>
    <property type="project" value="InterPro"/>
</dbReference>
<protein>
    <submittedName>
        <fullName evidence="5">C4-dicarboxylate ABC transporter</fullName>
    </submittedName>
</protein>
<dbReference type="Pfam" id="PF03480">
    <property type="entry name" value="DctP"/>
    <property type="match status" value="1"/>
</dbReference>
<evidence type="ECO:0000256" key="1">
    <source>
        <dbReference type="ARBA" id="ARBA00009023"/>
    </source>
</evidence>
<comment type="similarity">
    <text evidence="1">Belongs to the bacterial solute-binding protein 7 family.</text>
</comment>
<dbReference type="NCBIfam" id="TIGR00787">
    <property type="entry name" value="dctP"/>
    <property type="match status" value="1"/>
</dbReference>
<keyword evidence="3 4" id="KW-0732">Signal</keyword>
<evidence type="ECO:0000256" key="3">
    <source>
        <dbReference type="ARBA" id="ARBA00022729"/>
    </source>
</evidence>
<evidence type="ECO:0000313" key="6">
    <source>
        <dbReference type="Proteomes" id="UP000503840"/>
    </source>
</evidence>
<accession>A0A7J0BKX0</accession>
<dbReference type="InterPro" id="IPR004682">
    <property type="entry name" value="TRAP_DctP"/>
</dbReference>
<evidence type="ECO:0000256" key="2">
    <source>
        <dbReference type="ARBA" id="ARBA00022448"/>
    </source>
</evidence>
<gene>
    <name evidence="5" type="ORF">DSM101010T_27680</name>
</gene>
<dbReference type="CDD" id="cd13603">
    <property type="entry name" value="PBP2_TRAP_Siap_TeaA_like"/>
    <property type="match status" value="1"/>
</dbReference>
<comment type="caution">
    <text evidence="5">The sequence shown here is derived from an EMBL/GenBank/DDBJ whole genome shotgun (WGS) entry which is preliminary data.</text>
</comment>
<feature type="chain" id="PRO_5029635550" evidence="4">
    <location>
        <begin position="28"/>
        <end position="339"/>
    </location>
</feature>
<evidence type="ECO:0000256" key="4">
    <source>
        <dbReference type="SAM" id="SignalP"/>
    </source>
</evidence>
<dbReference type="GO" id="GO:0055085">
    <property type="term" value="P:transmembrane transport"/>
    <property type="evidence" value="ECO:0007669"/>
    <property type="project" value="InterPro"/>
</dbReference>
<name>A0A7J0BKX0_9BACT</name>
<dbReference type="Gene3D" id="3.40.190.170">
    <property type="entry name" value="Bacterial extracellular solute-binding protein, family 7"/>
    <property type="match status" value="1"/>
</dbReference>
<organism evidence="5 6">
    <name type="scientific">Desulfovibrio subterraneus</name>
    <dbReference type="NCBI Taxonomy" id="2718620"/>
    <lineage>
        <taxon>Bacteria</taxon>
        <taxon>Pseudomonadati</taxon>
        <taxon>Thermodesulfobacteriota</taxon>
        <taxon>Desulfovibrionia</taxon>
        <taxon>Desulfovibrionales</taxon>
        <taxon>Desulfovibrionaceae</taxon>
        <taxon>Desulfovibrio</taxon>
    </lineage>
</organism>
<dbReference type="AlphaFoldDB" id="A0A7J0BKX0"/>
<keyword evidence="2" id="KW-0813">Transport</keyword>
<proteinExistence type="inferred from homology"/>
<feature type="signal peptide" evidence="4">
    <location>
        <begin position="1"/>
        <end position="27"/>
    </location>
</feature>
<evidence type="ECO:0000313" key="5">
    <source>
        <dbReference type="EMBL" id="GFM34403.1"/>
    </source>
</evidence>
<dbReference type="EMBL" id="BLVO01000013">
    <property type="protein sequence ID" value="GFM34403.1"/>
    <property type="molecule type" value="Genomic_DNA"/>
</dbReference>
<sequence length="339" mass="37867">MNGIMKRTTTCIIALAMLFGSIVTANAYDGPKLKFRLAHTTPPGNHITLAYQKFADLVKEKSEGKIQVQVFPNAVLGSDRVLIEGAQRGSLEMAVSSTPNMANFAPDYQVFDLPYITSPKFQQNLYKALDSGDLGKYFDKVAHGIGLENIMWAEYGYRNFCAVSKEITNAKSLEGLKVRTTASPVEVDVAKALGMSPTPIAWGEVYTALQQGTIDSEGNTFPHLYGAKHNEVLRYAMYSYHNYGMQLGVANKKWWDSLDPKTQQVIREAAAEAVQYQRDVLYPENEKSAYEGFVKSGIKVHTLTDAEMDELKKLTRPVWDNYLNKLAPELVQMVQDTQK</sequence>